<dbReference type="KEGG" id="lck:HN018_13430"/>
<dbReference type="Pfam" id="PF13660">
    <property type="entry name" value="DUF4147"/>
    <property type="match status" value="1"/>
</dbReference>
<dbReference type="Proteomes" id="UP000500767">
    <property type="component" value="Chromosome"/>
</dbReference>
<dbReference type="GO" id="GO:0005737">
    <property type="term" value="C:cytoplasm"/>
    <property type="evidence" value="ECO:0007669"/>
    <property type="project" value="TreeGrafter"/>
</dbReference>
<reference evidence="3 4" key="1">
    <citation type="journal article" date="2014" name="World J. Microbiol. Biotechnol.">
        <title>Biodiversity and physiological characteristics of Antarctic and Arctic lichens-associated bacteria.</title>
        <authorList>
            <person name="Lee Y.M."/>
            <person name="Kim E.H."/>
            <person name="Lee H.K."/>
            <person name="Hong S.G."/>
        </authorList>
    </citation>
    <scope>NUCLEOTIDE SEQUENCE [LARGE SCALE GENOMIC DNA]</scope>
    <source>
        <strain evidence="3 4">PAMC 26569</strain>
    </source>
</reference>
<dbReference type="PANTHER" id="PTHR12227:SF0">
    <property type="entry name" value="GLYCERATE KINASE"/>
    <property type="match status" value="1"/>
</dbReference>
<protein>
    <submittedName>
        <fullName evidence="3">Glycerate kinase</fullName>
    </submittedName>
</protein>
<evidence type="ECO:0000259" key="1">
    <source>
        <dbReference type="Pfam" id="PF05161"/>
    </source>
</evidence>
<dbReference type="PANTHER" id="PTHR12227">
    <property type="entry name" value="GLYCERATE KINASE"/>
    <property type="match status" value="1"/>
</dbReference>
<dbReference type="GO" id="GO:0008887">
    <property type="term" value="F:glycerate kinase activity"/>
    <property type="evidence" value="ECO:0007669"/>
    <property type="project" value="InterPro"/>
</dbReference>
<dbReference type="Pfam" id="PF05161">
    <property type="entry name" value="MOFRL"/>
    <property type="match status" value="1"/>
</dbReference>
<dbReference type="Gene3D" id="3.40.1480.10">
    <property type="entry name" value="MOFRL domain"/>
    <property type="match status" value="1"/>
</dbReference>
<dbReference type="InterPro" id="IPR025286">
    <property type="entry name" value="MOFRL_assoc_dom"/>
</dbReference>
<dbReference type="InterPro" id="IPR039760">
    <property type="entry name" value="MOFRL_protein"/>
</dbReference>
<sequence>MIGRNMDTRAVLRSLFDVAVAAADPARSLPHFLPERPRGRTVVVGAGKASAVMAQAFEAAWPYALTGVVVTRYGYAVPCERIAVLEAAHPVPDEGGVAGSIALFDAVRGLGPDDLVVALVSGGGSALLPSPPPGLTLVDEQLLNRLLLESGLPIGEMNLIRKHLSTIKGGRLARAAFPARVVTLVLSDIPGDIAAEVASGPTIPSAATRHDALALVERARLPLPDKFLQRLHDPSSDAPRPSDPDFARHEVHVIGSAALSLEAAAAEAQRAYGLPSAILSDALEGEARDAGRFHAAIAHEVAARGRPFASPILLLSGGETSVTVTGEAGQGGRNTEFALAAAIGVEGGPGAITGLAADTDGIDGMSGGAGAFFDTTSVARLRLAGFDPKTVLARHQSGSAFAAIGDLLVSGPTRTNVNDFRAIIIRPG</sequence>
<dbReference type="EMBL" id="CP053708">
    <property type="protein sequence ID" value="QKE90906.1"/>
    <property type="molecule type" value="Genomic_DNA"/>
</dbReference>
<name>A0A6M8HRI6_9PROT</name>
<keyword evidence="3" id="KW-0808">Transferase</keyword>
<keyword evidence="4" id="KW-1185">Reference proteome</keyword>
<dbReference type="InterPro" id="IPR038614">
    <property type="entry name" value="GK_N_sf"/>
</dbReference>
<dbReference type="SUPFAM" id="SSF82544">
    <property type="entry name" value="GckA/TtuD-like"/>
    <property type="match status" value="1"/>
</dbReference>
<keyword evidence="3" id="KW-0418">Kinase</keyword>
<gene>
    <name evidence="3" type="ORF">HN018_13430</name>
</gene>
<dbReference type="Gene3D" id="3.40.50.10180">
    <property type="entry name" value="Glycerate kinase, MOFRL-like N-terminal domain"/>
    <property type="match status" value="1"/>
</dbReference>
<evidence type="ECO:0000313" key="3">
    <source>
        <dbReference type="EMBL" id="QKE90906.1"/>
    </source>
</evidence>
<feature type="domain" description="MOFRL" evidence="1">
    <location>
        <begin position="313"/>
        <end position="419"/>
    </location>
</feature>
<organism evidence="3 4">
    <name type="scientific">Lichenicola cladoniae</name>
    <dbReference type="NCBI Taxonomy" id="1484109"/>
    <lineage>
        <taxon>Bacteria</taxon>
        <taxon>Pseudomonadati</taxon>
        <taxon>Pseudomonadota</taxon>
        <taxon>Alphaproteobacteria</taxon>
        <taxon>Acetobacterales</taxon>
        <taxon>Acetobacteraceae</taxon>
        <taxon>Lichenicola</taxon>
    </lineage>
</organism>
<dbReference type="InterPro" id="IPR007835">
    <property type="entry name" value="MOFRL"/>
</dbReference>
<accession>A0A6M8HRI6</accession>
<evidence type="ECO:0000313" key="4">
    <source>
        <dbReference type="Proteomes" id="UP000500767"/>
    </source>
</evidence>
<dbReference type="AlphaFoldDB" id="A0A6M8HRI6"/>
<proteinExistence type="predicted"/>
<dbReference type="InterPro" id="IPR037035">
    <property type="entry name" value="GK-like_C_sf"/>
</dbReference>
<feature type="domain" description="MOFRL-associated" evidence="2">
    <location>
        <begin position="12"/>
        <end position="231"/>
    </location>
</feature>
<evidence type="ECO:0000259" key="2">
    <source>
        <dbReference type="Pfam" id="PF13660"/>
    </source>
</evidence>